<evidence type="ECO:0000256" key="1">
    <source>
        <dbReference type="SAM" id="Phobius"/>
    </source>
</evidence>
<accession>A0A2K4X8J5</accession>
<keyword evidence="1" id="KW-1133">Transmembrane helix</keyword>
<keyword evidence="1" id="KW-0812">Transmembrane</keyword>
<gene>
    <name evidence="2" type="ORF">PCAR9_A21087</name>
</gene>
<dbReference type="EMBL" id="LT965928">
    <property type="protein sequence ID" value="SOU40637.1"/>
    <property type="molecule type" value="Genomic_DNA"/>
</dbReference>
<sequence>MPLLQGALADSVGVQLSYVLPILCYIFIVFYGLSGSKPVQAQEAL</sequence>
<name>A0A2K4X8J5_PSEVC</name>
<feature type="transmembrane region" description="Helical" evidence="1">
    <location>
        <begin position="12"/>
        <end position="33"/>
    </location>
</feature>
<protein>
    <submittedName>
        <fullName evidence="2">Glucose/galactose transporter</fullName>
    </submittedName>
</protein>
<evidence type="ECO:0000313" key="2">
    <source>
        <dbReference type="EMBL" id="SOU40637.1"/>
    </source>
</evidence>
<proteinExistence type="predicted"/>
<evidence type="ECO:0000313" key="3">
    <source>
        <dbReference type="Proteomes" id="UP000238288"/>
    </source>
</evidence>
<dbReference type="Proteomes" id="UP000238288">
    <property type="component" value="Chromosome PCAR9a"/>
</dbReference>
<reference evidence="2 3" key="1">
    <citation type="submission" date="2017-11" db="EMBL/GenBank/DDBJ databases">
        <authorList>
            <person name="Han C.G."/>
        </authorList>
    </citation>
    <scope>NUCLEOTIDE SEQUENCE [LARGE SCALE GENOMIC DNA]</scope>
    <source>
        <strain evidence="3">ATCC 43555</strain>
    </source>
</reference>
<organism evidence="2 3">
    <name type="scientific">Pseudoalteromonas carrageenovora IAM 12662</name>
    <dbReference type="NCBI Taxonomy" id="1314868"/>
    <lineage>
        <taxon>Bacteria</taxon>
        <taxon>Pseudomonadati</taxon>
        <taxon>Pseudomonadota</taxon>
        <taxon>Gammaproteobacteria</taxon>
        <taxon>Alteromonadales</taxon>
        <taxon>Pseudoalteromonadaceae</taxon>
        <taxon>Pseudoalteromonas</taxon>
    </lineage>
</organism>
<dbReference type="AlphaFoldDB" id="A0A2K4X8J5"/>
<dbReference type="Gene3D" id="1.20.1250.20">
    <property type="entry name" value="MFS general substrate transporter like domains"/>
    <property type="match status" value="1"/>
</dbReference>
<dbReference type="InterPro" id="IPR036259">
    <property type="entry name" value="MFS_trans_sf"/>
</dbReference>
<keyword evidence="1" id="KW-0472">Membrane</keyword>